<keyword evidence="2" id="KW-1133">Transmembrane helix</keyword>
<sequence length="251" mass="28433">MNKIKLLFLLFLISLFFVGLYVTMFFGKPTKSGCKKKEGFEQNGNKEDTTTSDDCPDLLVQKGNVLMLYNTTKPMEEGKNPIPFFNLDEYINYLEIQRKKGIHCPILYLQQENNAQGQDVYRMRPSPFELSGGLPSITQVQAPIDNKRVFQAIDASRENPPYNSNNYSGFDPYGQNVGVYTNVDKLHDSTSMNKISDNPMDPNWAGTIYTQQMVDSGKYVDNNISKPVLFQPKVAFFPDIGGPFPPPKDEL</sequence>
<evidence type="ECO:0000256" key="2">
    <source>
        <dbReference type="SAM" id="Phobius"/>
    </source>
</evidence>
<keyword evidence="2" id="KW-0472">Membrane</keyword>
<feature type="transmembrane region" description="Helical" evidence="2">
    <location>
        <begin position="6"/>
        <end position="27"/>
    </location>
</feature>
<dbReference type="AlphaFoldDB" id="A0A6C0JHA5"/>
<protein>
    <submittedName>
        <fullName evidence="3">Uncharacterized protein</fullName>
    </submittedName>
</protein>
<feature type="region of interest" description="Disordered" evidence="1">
    <location>
        <begin position="34"/>
        <end position="54"/>
    </location>
</feature>
<dbReference type="EMBL" id="MN740404">
    <property type="protein sequence ID" value="QHU04753.1"/>
    <property type="molecule type" value="Genomic_DNA"/>
</dbReference>
<evidence type="ECO:0000256" key="1">
    <source>
        <dbReference type="SAM" id="MobiDB-lite"/>
    </source>
</evidence>
<accession>A0A6C0JHA5</accession>
<organism evidence="3">
    <name type="scientific">viral metagenome</name>
    <dbReference type="NCBI Taxonomy" id="1070528"/>
    <lineage>
        <taxon>unclassified sequences</taxon>
        <taxon>metagenomes</taxon>
        <taxon>organismal metagenomes</taxon>
    </lineage>
</organism>
<reference evidence="3" key="1">
    <citation type="journal article" date="2020" name="Nature">
        <title>Giant virus diversity and host interactions through global metagenomics.</title>
        <authorList>
            <person name="Schulz F."/>
            <person name="Roux S."/>
            <person name="Paez-Espino D."/>
            <person name="Jungbluth S."/>
            <person name="Walsh D.A."/>
            <person name="Denef V.J."/>
            <person name="McMahon K.D."/>
            <person name="Konstantinidis K.T."/>
            <person name="Eloe-Fadrosh E.A."/>
            <person name="Kyrpides N.C."/>
            <person name="Woyke T."/>
        </authorList>
    </citation>
    <scope>NUCLEOTIDE SEQUENCE</scope>
    <source>
        <strain evidence="3">GVMAG-M-3300027708-5</strain>
    </source>
</reference>
<name>A0A6C0JHA5_9ZZZZ</name>
<keyword evidence="2" id="KW-0812">Transmembrane</keyword>
<evidence type="ECO:0000313" key="3">
    <source>
        <dbReference type="EMBL" id="QHU04753.1"/>
    </source>
</evidence>
<feature type="compositionally biased region" description="Basic and acidic residues" evidence="1">
    <location>
        <begin position="35"/>
        <end position="49"/>
    </location>
</feature>
<proteinExistence type="predicted"/>